<dbReference type="InterPro" id="IPR001646">
    <property type="entry name" value="5peptide_repeat"/>
</dbReference>
<dbReference type="EMBL" id="LGSZ01000050">
    <property type="protein sequence ID" value="KPH79419.1"/>
    <property type="molecule type" value="Genomic_DNA"/>
</dbReference>
<dbReference type="PANTHER" id="PTHR14136:SF17">
    <property type="entry name" value="BTB_POZ DOMAIN-CONTAINING PROTEIN KCTD9"/>
    <property type="match status" value="1"/>
</dbReference>
<dbReference type="SUPFAM" id="SSF141571">
    <property type="entry name" value="Pentapeptide repeat-like"/>
    <property type="match status" value="1"/>
</dbReference>
<dbReference type="Gene3D" id="2.160.20.80">
    <property type="entry name" value="E3 ubiquitin-protein ligase SopA"/>
    <property type="match status" value="1"/>
</dbReference>
<dbReference type="Proteomes" id="UP000037822">
    <property type="component" value="Unassembled WGS sequence"/>
</dbReference>
<proteinExistence type="predicted"/>
<dbReference type="AlphaFoldDB" id="A0A0N1FG50"/>
<protein>
    <recommendedName>
        <fullName evidence="3">Pentapeptide repeat protein</fullName>
    </recommendedName>
</protein>
<dbReference type="Pfam" id="PF00805">
    <property type="entry name" value="Pentapeptide"/>
    <property type="match status" value="1"/>
</dbReference>
<dbReference type="PANTHER" id="PTHR14136">
    <property type="entry name" value="BTB_POZ DOMAIN-CONTAINING PROTEIN KCTD9"/>
    <property type="match status" value="1"/>
</dbReference>
<dbReference type="InterPro" id="IPR051082">
    <property type="entry name" value="Pentapeptide-BTB/POZ_domain"/>
</dbReference>
<evidence type="ECO:0000313" key="2">
    <source>
        <dbReference type="Proteomes" id="UP000037822"/>
    </source>
</evidence>
<keyword evidence="2" id="KW-1185">Reference proteome</keyword>
<evidence type="ECO:0008006" key="3">
    <source>
        <dbReference type="Google" id="ProtNLM"/>
    </source>
</evidence>
<dbReference type="PATRIC" id="fig|1526658.3.peg.1389"/>
<organism evidence="1 2">
    <name type="scientific">Bosea vaviloviae</name>
    <dbReference type="NCBI Taxonomy" id="1526658"/>
    <lineage>
        <taxon>Bacteria</taxon>
        <taxon>Pseudomonadati</taxon>
        <taxon>Pseudomonadota</taxon>
        <taxon>Alphaproteobacteria</taxon>
        <taxon>Hyphomicrobiales</taxon>
        <taxon>Boseaceae</taxon>
        <taxon>Bosea</taxon>
    </lineage>
</organism>
<comment type="caution">
    <text evidence="1">The sequence shown here is derived from an EMBL/GenBank/DDBJ whole genome shotgun (WGS) entry which is preliminary data.</text>
</comment>
<name>A0A0N1FG50_9HYPH</name>
<accession>A0A0N1FG50</accession>
<gene>
    <name evidence="1" type="ORF">AE618_18840</name>
</gene>
<evidence type="ECO:0000313" key="1">
    <source>
        <dbReference type="EMBL" id="KPH79419.1"/>
    </source>
</evidence>
<sequence>MDCDESEPRSVKLGLAVKWAFRTGASLDGASLVGASLVGARLDGARLDGASLVGARLVGARLDGARLDGASLVGARLVGARLDGASLVGASLDGASLDGASLDGASLDKRTLRSFKADMWMIMAGARAEIPGLIAALKEGRVDGRVYEGDCACLVGTIANIRHVSVDTLERDSTRPAEQWFMMIRKGDKPGDKSGGGFAASMALEWAEEFAALIPTSDEPVPA</sequence>
<reference evidence="1 2" key="1">
    <citation type="submission" date="2015-07" db="EMBL/GenBank/DDBJ databases">
        <title>Whole genome sequencing of Bosea vaviloviae isolated from cave pool.</title>
        <authorList>
            <person name="Tan N.E.H."/>
            <person name="Lee Y.P."/>
            <person name="Gan H.M."/>
            <person name="Barton H."/>
            <person name="Savka M.A."/>
        </authorList>
    </citation>
    <scope>NUCLEOTIDE SEQUENCE [LARGE SCALE GENOMIC DNA]</scope>
    <source>
        <strain evidence="1 2">SD260</strain>
    </source>
</reference>